<sequence length="140" mass="16452">MSKRTSRECTYLFCKYVIELYRDIYLQHPTKSDVEQLYAVHQAKHGFLGMLEEEGRAICSYTKNDILNPPTVIQVVSPIYFSRVLEIQNRETHHNLRHDLTKQLWERQIQWGNDDEDESDDEGVDVDTDDEASEDADDNE</sequence>
<gene>
    <name evidence="2" type="ORF">LSAT_V11C700384360</name>
</gene>
<dbReference type="EMBL" id="NBSK02000007">
    <property type="protein sequence ID" value="KAJ0198163.1"/>
    <property type="molecule type" value="Genomic_DNA"/>
</dbReference>
<reference evidence="2 3" key="1">
    <citation type="journal article" date="2017" name="Nat. Commun.">
        <title>Genome assembly with in vitro proximity ligation data and whole-genome triplication in lettuce.</title>
        <authorList>
            <person name="Reyes-Chin-Wo S."/>
            <person name="Wang Z."/>
            <person name="Yang X."/>
            <person name="Kozik A."/>
            <person name="Arikit S."/>
            <person name="Song C."/>
            <person name="Xia L."/>
            <person name="Froenicke L."/>
            <person name="Lavelle D.O."/>
            <person name="Truco M.J."/>
            <person name="Xia R."/>
            <person name="Zhu S."/>
            <person name="Xu C."/>
            <person name="Xu H."/>
            <person name="Xu X."/>
            <person name="Cox K."/>
            <person name="Korf I."/>
            <person name="Meyers B.C."/>
            <person name="Michelmore R.W."/>
        </authorList>
    </citation>
    <scope>NUCLEOTIDE SEQUENCE [LARGE SCALE GENOMIC DNA]</scope>
    <source>
        <strain evidence="3">cv. Salinas</strain>
        <tissue evidence="2">Seedlings</tissue>
    </source>
</reference>
<keyword evidence="3" id="KW-1185">Reference proteome</keyword>
<feature type="compositionally biased region" description="Acidic residues" evidence="1">
    <location>
        <begin position="113"/>
        <end position="140"/>
    </location>
</feature>
<proteinExistence type="predicted"/>
<evidence type="ECO:0000313" key="3">
    <source>
        <dbReference type="Proteomes" id="UP000235145"/>
    </source>
</evidence>
<accession>A0A9R1V2M8</accession>
<dbReference type="PANTHER" id="PTHR47150:SF4">
    <property type="entry name" value="HARBINGER TRANSPOSASE-DERIVED PROTEIN-RELATED"/>
    <property type="match status" value="1"/>
</dbReference>
<organism evidence="2 3">
    <name type="scientific">Lactuca sativa</name>
    <name type="common">Garden lettuce</name>
    <dbReference type="NCBI Taxonomy" id="4236"/>
    <lineage>
        <taxon>Eukaryota</taxon>
        <taxon>Viridiplantae</taxon>
        <taxon>Streptophyta</taxon>
        <taxon>Embryophyta</taxon>
        <taxon>Tracheophyta</taxon>
        <taxon>Spermatophyta</taxon>
        <taxon>Magnoliopsida</taxon>
        <taxon>eudicotyledons</taxon>
        <taxon>Gunneridae</taxon>
        <taxon>Pentapetalae</taxon>
        <taxon>asterids</taxon>
        <taxon>campanulids</taxon>
        <taxon>Asterales</taxon>
        <taxon>Asteraceae</taxon>
        <taxon>Cichorioideae</taxon>
        <taxon>Cichorieae</taxon>
        <taxon>Lactucinae</taxon>
        <taxon>Lactuca</taxon>
    </lineage>
</organism>
<dbReference type="PANTHER" id="PTHR47150">
    <property type="entry name" value="OS12G0169200 PROTEIN"/>
    <property type="match status" value="1"/>
</dbReference>
<comment type="caution">
    <text evidence="2">The sequence shown here is derived from an EMBL/GenBank/DDBJ whole genome shotgun (WGS) entry which is preliminary data.</text>
</comment>
<dbReference type="Proteomes" id="UP000235145">
    <property type="component" value="Unassembled WGS sequence"/>
</dbReference>
<protein>
    <submittedName>
        <fullName evidence="2">Uncharacterized protein</fullName>
    </submittedName>
</protein>
<dbReference type="AlphaFoldDB" id="A0A9R1V2M8"/>
<feature type="region of interest" description="Disordered" evidence="1">
    <location>
        <begin position="111"/>
        <end position="140"/>
    </location>
</feature>
<evidence type="ECO:0000256" key="1">
    <source>
        <dbReference type="SAM" id="MobiDB-lite"/>
    </source>
</evidence>
<evidence type="ECO:0000313" key="2">
    <source>
        <dbReference type="EMBL" id="KAJ0198163.1"/>
    </source>
</evidence>
<name>A0A9R1V2M8_LACSA</name>